<keyword evidence="4 7" id="KW-0418">Kinase</keyword>
<dbReference type="EC" id="2.7.-.-" evidence="7"/>
<dbReference type="GeneID" id="105897791"/>
<dbReference type="SUPFAM" id="SSF56104">
    <property type="entry name" value="SAICAR synthase-like"/>
    <property type="match status" value="1"/>
</dbReference>
<feature type="compositionally biased region" description="Polar residues" evidence="8">
    <location>
        <begin position="261"/>
        <end position="280"/>
    </location>
</feature>
<evidence type="ECO:0000256" key="6">
    <source>
        <dbReference type="ARBA" id="ARBA00051963"/>
    </source>
</evidence>
<feature type="region of interest" description="Disordered" evidence="8">
    <location>
        <begin position="100"/>
        <end position="125"/>
    </location>
</feature>
<proteinExistence type="inferred from homology"/>
<keyword evidence="9" id="KW-1185">Reference proteome</keyword>
<dbReference type="RefSeq" id="XP_012680219.1">
    <property type="nucleotide sequence ID" value="XM_012824765.3"/>
</dbReference>
<dbReference type="InterPro" id="IPR038286">
    <property type="entry name" value="IPK_sf"/>
</dbReference>
<evidence type="ECO:0000256" key="3">
    <source>
        <dbReference type="ARBA" id="ARBA00022741"/>
    </source>
</evidence>
<dbReference type="OrthoDB" id="338650at2759"/>
<dbReference type="GO" id="GO:0046854">
    <property type="term" value="P:phosphatidylinositol phosphate biosynthetic process"/>
    <property type="evidence" value="ECO:0007669"/>
    <property type="project" value="TreeGrafter"/>
</dbReference>
<name>A0A6P3VSY8_CLUHA</name>
<feature type="region of interest" description="Disordered" evidence="8">
    <location>
        <begin position="166"/>
        <end position="280"/>
    </location>
</feature>
<protein>
    <recommendedName>
        <fullName evidence="7">Kinase</fullName>
        <ecNumber evidence="7">2.7.-.-</ecNumber>
    </recommendedName>
</protein>
<evidence type="ECO:0000256" key="2">
    <source>
        <dbReference type="ARBA" id="ARBA00022679"/>
    </source>
</evidence>
<keyword evidence="5" id="KW-0067">ATP-binding</keyword>
<dbReference type="AlphaFoldDB" id="A0A6P3VSY8"/>
<sequence>MAACALNGPIMMNANNMKGESSPRTGRPVMPVPDRSTYCPVLVGGSPYSPGSVSPSSPGAPPSFVFPPVTSLSGPRARSPCRHPDTLGVNVGNRVRRLSSPCRGRFSSEEDDGGGGGGGGALNGETKRTVQIVQINRELQNVEVNKKVGLFEAQISGLRAQVLSAEIQRSPRVPRRTGPSPGPSPTTAPPGKPSPGGVPAPLGGDCPPSVPNQLQNGRGCRDPEGVASAAAAAADNKKRREDRNSSTAADPNTEQGGGQHANKSAETWTGSDSSASTQTISLPGVSSDLAVSESLVVTPGKTLLPTKEGGEQTEAQAQPAGGARPRAKALAVVGGEGGCPEVGTIPAVIVTDHGMDAGGEGPEPQPSPVANRSLRKLSSSSASSTGFSSSWEESEDDISSDPERMETLSPALLQTQQKAHKSWKKIKNMVHWSPFVMSFKKKYPWIQLAGHAGSFKAGANGRILKKHCDCEQRCLDWLMKDVLRPFVPAYHGDVEKDGEKYNQMDDLLAEFDLPCVMDCKMGIRTYLEEELTKARKKPSLRSDMFQKMVEVDPKAPTPEELELKAVTKPRYMQWRETISSTATLGFRIEGIKKEDGTVNRDFKKTKSREQVTEAFHDFVKGNKNILTSYLSRLKAIRDTLETSTFFKTHEVIGSSLLFVHDKREQAKVWMIDFGKTTPLPEGETLTHRAQWMEGNREDGYLLGLDRLIDILEHVVSPKPL</sequence>
<evidence type="ECO:0000313" key="10">
    <source>
        <dbReference type="RefSeq" id="XP_012680219.1"/>
    </source>
</evidence>
<dbReference type="Proteomes" id="UP000515152">
    <property type="component" value="Chromosome 15"/>
</dbReference>
<dbReference type="GO" id="GO:0005737">
    <property type="term" value="C:cytoplasm"/>
    <property type="evidence" value="ECO:0007669"/>
    <property type="project" value="TreeGrafter"/>
</dbReference>
<evidence type="ECO:0000256" key="1">
    <source>
        <dbReference type="ARBA" id="ARBA00007374"/>
    </source>
</evidence>
<gene>
    <name evidence="10" type="primary">itpkb</name>
</gene>
<dbReference type="GO" id="GO:0005524">
    <property type="term" value="F:ATP binding"/>
    <property type="evidence" value="ECO:0007669"/>
    <property type="project" value="UniProtKB-KW"/>
</dbReference>
<dbReference type="GO" id="GO:0005634">
    <property type="term" value="C:nucleus"/>
    <property type="evidence" value="ECO:0007669"/>
    <property type="project" value="TreeGrafter"/>
</dbReference>
<feature type="region of interest" description="Disordered" evidence="8">
    <location>
        <begin position="352"/>
        <end position="404"/>
    </location>
</feature>
<comment type="similarity">
    <text evidence="1 7">Belongs to the inositol phosphokinase (IPK) family.</text>
</comment>
<evidence type="ECO:0000256" key="7">
    <source>
        <dbReference type="RuleBase" id="RU363090"/>
    </source>
</evidence>
<dbReference type="PANTHER" id="PTHR12400">
    <property type="entry name" value="INOSITOL POLYPHOSPHATE KINASE"/>
    <property type="match status" value="1"/>
</dbReference>
<accession>A0A6P3VSY8</accession>
<evidence type="ECO:0000256" key="5">
    <source>
        <dbReference type="ARBA" id="ARBA00022840"/>
    </source>
</evidence>
<feature type="compositionally biased region" description="Low complexity" evidence="8">
    <location>
        <begin position="378"/>
        <end position="391"/>
    </location>
</feature>
<dbReference type="GO" id="GO:0008440">
    <property type="term" value="F:inositol-1,4,5-trisphosphate 3-kinase activity"/>
    <property type="evidence" value="ECO:0007669"/>
    <property type="project" value="UniProtKB-EC"/>
</dbReference>
<keyword evidence="2 7" id="KW-0808">Transferase</keyword>
<dbReference type="InterPro" id="IPR005522">
    <property type="entry name" value="IPK"/>
</dbReference>
<dbReference type="CTD" id="3707"/>
<feature type="compositionally biased region" description="Basic and acidic residues" evidence="8">
    <location>
        <begin position="235"/>
        <end position="244"/>
    </location>
</feature>
<comment type="catalytic activity">
    <reaction evidence="6">
        <text>1D-myo-inositol 1,4,5-trisphosphate + ATP = 1D-myo-inositol 1,3,4,5-tetrakisphosphate + ADP + H(+)</text>
        <dbReference type="Rhea" id="RHEA:11020"/>
        <dbReference type="ChEBI" id="CHEBI:15378"/>
        <dbReference type="ChEBI" id="CHEBI:30616"/>
        <dbReference type="ChEBI" id="CHEBI:57895"/>
        <dbReference type="ChEBI" id="CHEBI:203600"/>
        <dbReference type="ChEBI" id="CHEBI:456216"/>
        <dbReference type="EC" id="2.7.1.127"/>
    </reaction>
    <physiologicalReaction direction="left-to-right" evidence="6">
        <dbReference type="Rhea" id="RHEA:11021"/>
    </physiologicalReaction>
</comment>
<organism evidence="9 10">
    <name type="scientific">Clupea harengus</name>
    <name type="common">Atlantic herring</name>
    <dbReference type="NCBI Taxonomy" id="7950"/>
    <lineage>
        <taxon>Eukaryota</taxon>
        <taxon>Metazoa</taxon>
        <taxon>Chordata</taxon>
        <taxon>Craniata</taxon>
        <taxon>Vertebrata</taxon>
        <taxon>Euteleostomi</taxon>
        <taxon>Actinopterygii</taxon>
        <taxon>Neopterygii</taxon>
        <taxon>Teleostei</taxon>
        <taxon>Clupei</taxon>
        <taxon>Clupeiformes</taxon>
        <taxon>Clupeoidei</taxon>
        <taxon>Clupeidae</taxon>
        <taxon>Clupea</taxon>
    </lineage>
</organism>
<dbReference type="GO" id="GO:0032958">
    <property type="term" value="P:inositol phosphate biosynthetic process"/>
    <property type="evidence" value="ECO:0007669"/>
    <property type="project" value="InterPro"/>
</dbReference>
<dbReference type="Gene3D" id="3.30.470.160">
    <property type="entry name" value="Inositol polyphosphate kinase"/>
    <property type="match status" value="1"/>
</dbReference>
<feature type="compositionally biased region" description="Pro residues" evidence="8">
    <location>
        <begin position="180"/>
        <end position="198"/>
    </location>
</feature>
<feature type="compositionally biased region" description="Polar residues" evidence="8">
    <location>
        <begin position="245"/>
        <end position="254"/>
    </location>
</feature>
<keyword evidence="3" id="KW-0547">Nucleotide-binding</keyword>
<dbReference type="FunFam" id="3.30.470.160:FF:000001">
    <property type="entry name" value="Kinase"/>
    <property type="match status" value="1"/>
</dbReference>
<evidence type="ECO:0000256" key="4">
    <source>
        <dbReference type="ARBA" id="ARBA00022777"/>
    </source>
</evidence>
<dbReference type="GO" id="GO:0000828">
    <property type="term" value="F:inositol hexakisphosphate kinase activity"/>
    <property type="evidence" value="ECO:0007669"/>
    <property type="project" value="TreeGrafter"/>
</dbReference>
<feature type="region of interest" description="Disordered" evidence="8">
    <location>
        <begin position="301"/>
        <end position="329"/>
    </location>
</feature>
<dbReference type="KEGG" id="char:105897791"/>
<dbReference type="Pfam" id="PF03770">
    <property type="entry name" value="IPK"/>
    <property type="match status" value="1"/>
</dbReference>
<reference evidence="10" key="1">
    <citation type="submission" date="2025-08" db="UniProtKB">
        <authorList>
            <consortium name="RefSeq"/>
        </authorList>
    </citation>
    <scope>IDENTIFICATION</scope>
</reference>
<dbReference type="PANTHER" id="PTHR12400:SF26">
    <property type="entry name" value="KINASE"/>
    <property type="match status" value="1"/>
</dbReference>
<evidence type="ECO:0000256" key="8">
    <source>
        <dbReference type="SAM" id="MobiDB-lite"/>
    </source>
</evidence>
<evidence type="ECO:0000313" key="9">
    <source>
        <dbReference type="Proteomes" id="UP000515152"/>
    </source>
</evidence>